<feature type="domain" description="Phosphoribulokinase/uridine kinase" evidence="1">
    <location>
        <begin position="22"/>
        <end position="176"/>
    </location>
</feature>
<gene>
    <name evidence="2" type="ORF">NS263_07410</name>
</gene>
<evidence type="ECO:0000313" key="2">
    <source>
        <dbReference type="EMBL" id="KTR40437.1"/>
    </source>
</evidence>
<organism evidence="2 3">
    <name type="scientific">Curtobacterium oceanosedimentum</name>
    <dbReference type="NCBI Taxonomy" id="465820"/>
    <lineage>
        <taxon>Bacteria</taxon>
        <taxon>Bacillati</taxon>
        <taxon>Actinomycetota</taxon>
        <taxon>Actinomycetes</taxon>
        <taxon>Micrococcales</taxon>
        <taxon>Microbacteriaceae</taxon>
        <taxon>Curtobacterium</taxon>
    </lineage>
</organism>
<dbReference type="InterPro" id="IPR006083">
    <property type="entry name" value="PRK/URK"/>
</dbReference>
<dbReference type="RefSeq" id="WP_058728637.1">
    <property type="nucleotide sequence ID" value="NZ_LDRB01000031.1"/>
</dbReference>
<dbReference type="Pfam" id="PF00485">
    <property type="entry name" value="PRK"/>
    <property type="match status" value="1"/>
</dbReference>
<dbReference type="InterPro" id="IPR027417">
    <property type="entry name" value="P-loop_NTPase"/>
</dbReference>
<dbReference type="SUPFAM" id="SSF52540">
    <property type="entry name" value="P-loop containing nucleoside triphosphate hydrolases"/>
    <property type="match status" value="1"/>
</dbReference>
<evidence type="ECO:0000313" key="3">
    <source>
        <dbReference type="Proteomes" id="UP000078335"/>
    </source>
</evidence>
<dbReference type="Gene3D" id="3.40.50.300">
    <property type="entry name" value="P-loop containing nucleotide triphosphate hydrolases"/>
    <property type="match status" value="1"/>
</dbReference>
<evidence type="ECO:0000259" key="1">
    <source>
        <dbReference type="Pfam" id="PF00485"/>
    </source>
</evidence>
<keyword evidence="3" id="KW-1185">Reference proteome</keyword>
<name>A0ABR5S6W6_9MICO</name>
<protein>
    <submittedName>
        <fullName evidence="2">Phosphoglycerate transporter</fullName>
    </submittedName>
</protein>
<accession>A0ABR5S6W6</accession>
<dbReference type="Proteomes" id="UP000078335">
    <property type="component" value="Unassembled WGS sequence"/>
</dbReference>
<sequence>MNQDDILGHIVERERVVEHPIVVGISGFCGSGKSTLARSLVAVLTEAVRLRGDDFLNPARSHRRSSDWDGVERDRLVSTVLEPFRQGRTGHFQRYDWAQRALGPEEPLPQTKTLVVDLIGLFHPAALPVLDVTIWCDVDLDTAARRGIARDRKLGRSHDALWHDVWLPNERDFEQRFNPREAADLLYAPSR</sequence>
<comment type="caution">
    <text evidence="2">The sequence shown here is derived from an EMBL/GenBank/DDBJ whole genome shotgun (WGS) entry which is preliminary data.</text>
</comment>
<reference evidence="2 3" key="1">
    <citation type="journal article" date="2016" name="Front. Microbiol.">
        <title>Genomic Resource of Rice Seed Associated Bacteria.</title>
        <authorList>
            <person name="Midha S."/>
            <person name="Bansal K."/>
            <person name="Sharma S."/>
            <person name="Kumar N."/>
            <person name="Patil P.P."/>
            <person name="Chaudhry V."/>
            <person name="Patil P.B."/>
        </authorList>
    </citation>
    <scope>NUCLEOTIDE SEQUENCE [LARGE SCALE GENOMIC DNA]</scope>
    <source>
        <strain evidence="2 3">NS263</strain>
    </source>
</reference>
<dbReference type="EMBL" id="LDRB01000031">
    <property type="protein sequence ID" value="KTR40437.1"/>
    <property type="molecule type" value="Genomic_DNA"/>
</dbReference>
<proteinExistence type="predicted"/>